<evidence type="ECO:0000313" key="3">
    <source>
        <dbReference type="Proteomes" id="UP000054359"/>
    </source>
</evidence>
<proteinExistence type="predicted"/>
<dbReference type="AlphaFoldDB" id="A0A087UJQ9"/>
<dbReference type="InterPro" id="IPR001007">
    <property type="entry name" value="VWF_dom"/>
</dbReference>
<evidence type="ECO:0000259" key="1">
    <source>
        <dbReference type="SMART" id="SM00215"/>
    </source>
</evidence>
<dbReference type="STRING" id="407821.A0A087UJQ9"/>
<protein>
    <submittedName>
        <fullName evidence="2">Protein jagged-1a</fullName>
    </submittedName>
</protein>
<name>A0A087UJQ9_STEMI</name>
<organism evidence="2 3">
    <name type="scientific">Stegodyphus mimosarum</name>
    <name type="common">African social velvet spider</name>
    <dbReference type="NCBI Taxonomy" id="407821"/>
    <lineage>
        <taxon>Eukaryota</taxon>
        <taxon>Metazoa</taxon>
        <taxon>Ecdysozoa</taxon>
        <taxon>Arthropoda</taxon>
        <taxon>Chelicerata</taxon>
        <taxon>Arachnida</taxon>
        <taxon>Araneae</taxon>
        <taxon>Araneomorphae</taxon>
        <taxon>Entelegynae</taxon>
        <taxon>Eresoidea</taxon>
        <taxon>Eresidae</taxon>
        <taxon>Stegodyphus</taxon>
    </lineage>
</organism>
<dbReference type="Proteomes" id="UP000054359">
    <property type="component" value="Unassembled WGS sequence"/>
</dbReference>
<accession>A0A087UJQ9</accession>
<dbReference type="EMBL" id="KK120135">
    <property type="protein sequence ID" value="KFM77598.1"/>
    <property type="molecule type" value="Genomic_DNA"/>
</dbReference>
<evidence type="ECO:0000313" key="2">
    <source>
        <dbReference type="EMBL" id="KFM77598.1"/>
    </source>
</evidence>
<feature type="non-terminal residue" evidence="2">
    <location>
        <position position="124"/>
    </location>
</feature>
<reference evidence="2 3" key="1">
    <citation type="submission" date="2013-11" db="EMBL/GenBank/DDBJ databases">
        <title>Genome sequencing of Stegodyphus mimosarum.</title>
        <authorList>
            <person name="Bechsgaard J."/>
        </authorList>
    </citation>
    <scope>NUCLEOTIDE SEQUENCE [LARGE SCALE GENOMIC DNA]</scope>
</reference>
<gene>
    <name evidence="2" type="ORF">X975_07898</name>
</gene>
<dbReference type="SMART" id="SM00215">
    <property type="entry name" value="VWC_out"/>
    <property type="match status" value="1"/>
</dbReference>
<keyword evidence="3" id="KW-1185">Reference proteome</keyword>
<sequence>MEGSEWEFECNTCICQEGKVICSRVSCEKKACEYRVNFEDYSKQCPRGELCVPQFSHPCLSAPCEVSRFCQSHTNTHLYLNDHMPTHCKPNYATPGNNCAKLSLVFSDNILFLLHSTDVICLEL</sequence>
<dbReference type="OrthoDB" id="7481901at2759"/>
<feature type="domain" description="VWFC" evidence="1">
    <location>
        <begin position="1"/>
        <end position="64"/>
    </location>
</feature>